<name>A0ABN8LMZ5_9CNID</name>
<dbReference type="PROSITE" id="PS00108">
    <property type="entry name" value="PROTEIN_KINASE_ST"/>
    <property type="match status" value="1"/>
</dbReference>
<proteinExistence type="predicted"/>
<feature type="domain" description="Protein kinase" evidence="1">
    <location>
        <begin position="1"/>
        <end position="142"/>
    </location>
</feature>
<dbReference type="InterPro" id="IPR000719">
    <property type="entry name" value="Prot_kinase_dom"/>
</dbReference>
<dbReference type="Pfam" id="PF00069">
    <property type="entry name" value="Pkinase"/>
    <property type="match status" value="1"/>
</dbReference>
<dbReference type="EMBL" id="CALNXI010000053">
    <property type="protein sequence ID" value="CAH3017048.1"/>
    <property type="molecule type" value="Genomic_DNA"/>
</dbReference>
<dbReference type="InterPro" id="IPR011009">
    <property type="entry name" value="Kinase-like_dom_sf"/>
</dbReference>
<evidence type="ECO:0000313" key="2">
    <source>
        <dbReference type="EMBL" id="CAH3017048.1"/>
    </source>
</evidence>
<organism evidence="2 3">
    <name type="scientific">Porites evermanni</name>
    <dbReference type="NCBI Taxonomy" id="104178"/>
    <lineage>
        <taxon>Eukaryota</taxon>
        <taxon>Metazoa</taxon>
        <taxon>Cnidaria</taxon>
        <taxon>Anthozoa</taxon>
        <taxon>Hexacorallia</taxon>
        <taxon>Scleractinia</taxon>
        <taxon>Fungiina</taxon>
        <taxon>Poritidae</taxon>
        <taxon>Porites</taxon>
    </lineage>
</organism>
<sequence length="142" mass="16388">MLCQQNVKRTVKRVLEFSKQQKNEKVSEKKEWNRILYDTANTLKHIHGCGFAYNDLKANNVVLEKRQDKCLHSVIIDFGKSAALRKAKNPVLKPSYLKDQYKNSYIALEIIDGTGKPSIDNDVYSLAFMIKSVYVIMKFKSI</sequence>
<dbReference type="Gene3D" id="1.10.510.10">
    <property type="entry name" value="Transferase(Phosphotransferase) domain 1"/>
    <property type="match status" value="1"/>
</dbReference>
<protein>
    <recommendedName>
        <fullName evidence="1">Protein kinase domain-containing protein</fullName>
    </recommendedName>
</protein>
<reference evidence="2 3" key="1">
    <citation type="submission" date="2022-05" db="EMBL/GenBank/DDBJ databases">
        <authorList>
            <consortium name="Genoscope - CEA"/>
            <person name="William W."/>
        </authorList>
    </citation>
    <scope>NUCLEOTIDE SEQUENCE [LARGE SCALE GENOMIC DNA]</scope>
</reference>
<evidence type="ECO:0000313" key="3">
    <source>
        <dbReference type="Proteomes" id="UP001159427"/>
    </source>
</evidence>
<dbReference type="PROSITE" id="PS50011">
    <property type="entry name" value="PROTEIN_KINASE_DOM"/>
    <property type="match status" value="1"/>
</dbReference>
<dbReference type="SUPFAM" id="SSF56112">
    <property type="entry name" value="Protein kinase-like (PK-like)"/>
    <property type="match status" value="1"/>
</dbReference>
<dbReference type="InterPro" id="IPR008271">
    <property type="entry name" value="Ser/Thr_kinase_AS"/>
</dbReference>
<gene>
    <name evidence="2" type="ORF">PEVE_00034717</name>
</gene>
<evidence type="ECO:0000259" key="1">
    <source>
        <dbReference type="PROSITE" id="PS50011"/>
    </source>
</evidence>
<dbReference type="Proteomes" id="UP001159427">
    <property type="component" value="Unassembled WGS sequence"/>
</dbReference>
<comment type="caution">
    <text evidence="2">The sequence shown here is derived from an EMBL/GenBank/DDBJ whole genome shotgun (WGS) entry which is preliminary data.</text>
</comment>
<keyword evidence="3" id="KW-1185">Reference proteome</keyword>
<accession>A0ABN8LMZ5</accession>